<sequence length="277" mass="30676">QKVAEWKALQKSINMLSFSPDGKTLATAGKDSKVKLWDLSGKKKYEFQAMSGSVTSISFSPDSKFLAAAGIESNAALWQIFPIPKTRLMPVFLPGHNGLVRSVNFSQKGDFLTTLDGKSTVRIWNSSGKLIKKLPVQAIGISFSLNQQQQRFATVTLNGKIGLWNLSKQELVNEFQTLHLDAKSISFSPDGERLATVGIDKTVRLWNLAGRQVAQFEFAENVVSVSWSRDGKQIAVAGSNGTVWLRQVEGLEELLKQSCNFFTNQPEYLTRISTLCK</sequence>
<dbReference type="Proteomes" id="UP001384579">
    <property type="component" value="Unassembled WGS sequence"/>
</dbReference>
<feature type="repeat" description="WD" evidence="4">
    <location>
        <begin position="184"/>
        <end position="216"/>
    </location>
</feature>
<dbReference type="PANTHER" id="PTHR15622:SF2">
    <property type="entry name" value="U4_U6 SMALL NUCLEAR RIBONUCLEOPROTEIN PRP4"/>
    <property type="match status" value="1"/>
</dbReference>
<dbReference type="Gene3D" id="2.130.10.10">
    <property type="entry name" value="YVTN repeat-like/Quinoprotein amine dehydrogenase"/>
    <property type="match status" value="2"/>
</dbReference>
<evidence type="ECO:0000256" key="1">
    <source>
        <dbReference type="ARBA" id="ARBA00022574"/>
    </source>
</evidence>
<reference evidence="5 6" key="1">
    <citation type="journal article" date="2020" name="Harmful Algae">
        <title>Molecular and morphological characterization of a novel dihydroanatoxin-a producing Microcoleus species (cyanobacteria) from the Russian River, California, USA.</title>
        <authorList>
            <person name="Conklin K.Y."/>
            <person name="Stancheva R."/>
            <person name="Otten T.G."/>
            <person name="Fadness R."/>
            <person name="Boyer G.L."/>
            <person name="Read B."/>
            <person name="Zhang X."/>
            <person name="Sheath R.G."/>
        </authorList>
    </citation>
    <scope>NUCLEOTIDE SEQUENCE [LARGE SCALE GENOMIC DNA]</scope>
    <source>
        <strain evidence="5 6">PTRS2</strain>
    </source>
</reference>
<proteinExistence type="predicted"/>
<dbReference type="RefSeq" id="WP_422757852.1">
    <property type="nucleotide sequence ID" value="NZ_JBBLXS010000704.1"/>
</dbReference>
<evidence type="ECO:0000313" key="6">
    <source>
        <dbReference type="Proteomes" id="UP001384579"/>
    </source>
</evidence>
<comment type="caution">
    <text evidence="5">The sequence shown here is derived from an EMBL/GenBank/DDBJ whole genome shotgun (WGS) entry which is preliminary data.</text>
</comment>
<evidence type="ECO:0000256" key="2">
    <source>
        <dbReference type="ARBA" id="ARBA00022737"/>
    </source>
</evidence>
<feature type="repeat" description="WD" evidence="4">
    <location>
        <begin position="47"/>
        <end position="80"/>
    </location>
</feature>
<dbReference type="PROSITE" id="PS50082">
    <property type="entry name" value="WD_REPEATS_2"/>
    <property type="match status" value="4"/>
</dbReference>
<dbReference type="SUPFAM" id="SSF50978">
    <property type="entry name" value="WD40 repeat-like"/>
    <property type="match status" value="1"/>
</dbReference>
<keyword evidence="6" id="KW-1185">Reference proteome</keyword>
<protein>
    <recommendedName>
        <fullName evidence="7">WD40 repeat-containing protein</fullName>
    </recommendedName>
</protein>
<evidence type="ECO:0000313" key="5">
    <source>
        <dbReference type="EMBL" id="MEK0188664.1"/>
    </source>
</evidence>
<accession>A0ABU8YW77</accession>
<dbReference type="Pfam" id="PF00400">
    <property type="entry name" value="WD40"/>
    <property type="match status" value="5"/>
</dbReference>
<evidence type="ECO:0000256" key="4">
    <source>
        <dbReference type="PROSITE-ProRule" id="PRU00221"/>
    </source>
</evidence>
<dbReference type="InterPro" id="IPR036322">
    <property type="entry name" value="WD40_repeat_dom_sf"/>
</dbReference>
<organism evidence="5 6">
    <name type="scientific">Microcoleus anatoxicus PTRS2</name>
    <dbReference type="NCBI Taxonomy" id="2705321"/>
    <lineage>
        <taxon>Bacteria</taxon>
        <taxon>Bacillati</taxon>
        <taxon>Cyanobacteriota</taxon>
        <taxon>Cyanophyceae</taxon>
        <taxon>Oscillatoriophycideae</taxon>
        <taxon>Oscillatoriales</taxon>
        <taxon>Microcoleaceae</taxon>
        <taxon>Microcoleus</taxon>
        <taxon>Microcoleus anatoxicus</taxon>
    </lineage>
</organism>
<dbReference type="PANTHER" id="PTHR15622">
    <property type="entry name" value="WD40 REPEAT PROTEIN"/>
    <property type="match status" value="1"/>
</dbReference>
<name>A0ABU8YW77_9CYAN</name>
<dbReference type="InterPro" id="IPR019775">
    <property type="entry name" value="WD40_repeat_CS"/>
</dbReference>
<keyword evidence="1 4" id="KW-0853">WD repeat</keyword>
<feature type="non-terminal residue" evidence="5">
    <location>
        <position position="1"/>
    </location>
</feature>
<gene>
    <name evidence="5" type="ORF">WMG39_28030</name>
</gene>
<dbReference type="SMART" id="SM00320">
    <property type="entry name" value="WD40"/>
    <property type="match status" value="6"/>
</dbReference>
<keyword evidence="2" id="KW-0677">Repeat</keyword>
<dbReference type="InterPro" id="IPR015943">
    <property type="entry name" value="WD40/YVTN_repeat-like_dom_sf"/>
</dbReference>
<evidence type="ECO:0008006" key="7">
    <source>
        <dbReference type="Google" id="ProtNLM"/>
    </source>
</evidence>
<dbReference type="InterPro" id="IPR001680">
    <property type="entry name" value="WD40_rpt"/>
</dbReference>
<dbReference type="InterPro" id="IPR051983">
    <property type="entry name" value="WSB_SOCS-box_domain"/>
</dbReference>
<dbReference type="EMBL" id="JBBLXS010000704">
    <property type="protein sequence ID" value="MEK0188664.1"/>
    <property type="molecule type" value="Genomic_DNA"/>
</dbReference>
<dbReference type="PROSITE" id="PS00678">
    <property type="entry name" value="WD_REPEATS_1"/>
    <property type="match status" value="2"/>
</dbReference>
<dbReference type="PROSITE" id="PS50294">
    <property type="entry name" value="WD_REPEATS_REGION"/>
    <property type="match status" value="4"/>
</dbReference>
<evidence type="ECO:0000256" key="3">
    <source>
        <dbReference type="ARBA" id="ARBA00022786"/>
    </source>
</evidence>
<keyword evidence="3" id="KW-0833">Ubl conjugation pathway</keyword>
<feature type="repeat" description="WD" evidence="4">
    <location>
        <begin position="6"/>
        <end position="47"/>
    </location>
</feature>
<feature type="repeat" description="WD" evidence="4">
    <location>
        <begin position="93"/>
        <end position="125"/>
    </location>
</feature>